<reference evidence="1" key="1">
    <citation type="submission" date="2019-07" db="EMBL/GenBank/DDBJ databases">
        <title>Annotation for the trematode Paragonimus miyazaki's.</title>
        <authorList>
            <person name="Choi Y.-J."/>
        </authorList>
    </citation>
    <scope>NUCLEOTIDE SEQUENCE</scope>
    <source>
        <strain evidence="1">Japan</strain>
    </source>
</reference>
<sequence>MNEIISQHFDRCVSAVDSYTHEDATSLNTLEYQGTSQLLYKPGAFLSCSFNKFGRLNVSLFPNSDKFQNYSGCQFWLTEVLQKYDTAGATQVPENSKRIQITQIF</sequence>
<protein>
    <submittedName>
        <fullName evidence="1">Uncharacterized protein</fullName>
    </submittedName>
</protein>
<keyword evidence="2" id="KW-1185">Reference proteome</keyword>
<dbReference type="EMBL" id="JTDE01000893">
    <property type="protein sequence ID" value="KAF7260094.1"/>
    <property type="molecule type" value="Genomic_DNA"/>
</dbReference>
<proteinExistence type="predicted"/>
<dbReference type="Proteomes" id="UP000822476">
    <property type="component" value="Unassembled WGS sequence"/>
</dbReference>
<evidence type="ECO:0000313" key="1">
    <source>
        <dbReference type="EMBL" id="KAF7260094.1"/>
    </source>
</evidence>
<accession>A0A8S9YZV7</accession>
<comment type="caution">
    <text evidence="1">The sequence shown here is derived from an EMBL/GenBank/DDBJ whole genome shotgun (WGS) entry which is preliminary data.</text>
</comment>
<evidence type="ECO:0000313" key="2">
    <source>
        <dbReference type="Proteomes" id="UP000822476"/>
    </source>
</evidence>
<organism evidence="1 2">
    <name type="scientific">Paragonimus skrjabini miyazakii</name>
    <dbReference type="NCBI Taxonomy" id="59628"/>
    <lineage>
        <taxon>Eukaryota</taxon>
        <taxon>Metazoa</taxon>
        <taxon>Spiralia</taxon>
        <taxon>Lophotrochozoa</taxon>
        <taxon>Platyhelminthes</taxon>
        <taxon>Trematoda</taxon>
        <taxon>Digenea</taxon>
        <taxon>Plagiorchiida</taxon>
        <taxon>Troglotremata</taxon>
        <taxon>Troglotrematidae</taxon>
        <taxon>Paragonimus</taxon>
    </lineage>
</organism>
<dbReference type="AlphaFoldDB" id="A0A8S9YZV7"/>
<gene>
    <name evidence="1" type="ORF">EG68_04055</name>
</gene>
<name>A0A8S9YZV7_9TREM</name>